<reference evidence="1 2" key="1">
    <citation type="submission" date="2018-06" db="EMBL/GenBank/DDBJ databases">
        <title>Comparative genomics reveals the genomic features of Rhizophagus irregularis, R. cerebriforme, R. diaphanum and Gigaspora rosea, and their symbiotic lifestyle signature.</title>
        <authorList>
            <person name="Morin E."/>
            <person name="San Clemente H."/>
            <person name="Chen E.C.H."/>
            <person name="De La Providencia I."/>
            <person name="Hainaut M."/>
            <person name="Kuo A."/>
            <person name="Kohler A."/>
            <person name="Murat C."/>
            <person name="Tang N."/>
            <person name="Roy S."/>
            <person name="Loubradou J."/>
            <person name="Henrissat B."/>
            <person name="Grigoriev I.V."/>
            <person name="Corradi N."/>
            <person name="Roux C."/>
            <person name="Martin F.M."/>
        </authorList>
    </citation>
    <scope>NUCLEOTIDE SEQUENCE [LARGE SCALE GENOMIC DNA]</scope>
    <source>
        <strain evidence="1 2">DAOM 227022</strain>
    </source>
</reference>
<proteinExistence type="predicted"/>
<dbReference type="EMBL" id="QKYT01001269">
    <property type="protein sequence ID" value="RIA79493.1"/>
    <property type="molecule type" value="Genomic_DNA"/>
</dbReference>
<dbReference type="Proteomes" id="UP000265703">
    <property type="component" value="Unassembled WGS sequence"/>
</dbReference>
<evidence type="ECO:0000313" key="2">
    <source>
        <dbReference type="Proteomes" id="UP000265703"/>
    </source>
</evidence>
<sequence>MKKRGWSNAIVPILWKNYSWRDNNNNRKNKRLFRTILSFLPTSSKQLLSDNEVKLPSTILSNPPLFNYINFCNFPENIIIKKIKLRH</sequence>
<evidence type="ECO:0000313" key="1">
    <source>
        <dbReference type="EMBL" id="RIA79493.1"/>
    </source>
</evidence>
<protein>
    <submittedName>
        <fullName evidence="1">Uncharacterized protein</fullName>
    </submittedName>
</protein>
<organism evidence="1 2">
    <name type="scientific">Glomus cerebriforme</name>
    <dbReference type="NCBI Taxonomy" id="658196"/>
    <lineage>
        <taxon>Eukaryota</taxon>
        <taxon>Fungi</taxon>
        <taxon>Fungi incertae sedis</taxon>
        <taxon>Mucoromycota</taxon>
        <taxon>Glomeromycotina</taxon>
        <taxon>Glomeromycetes</taxon>
        <taxon>Glomerales</taxon>
        <taxon>Glomeraceae</taxon>
        <taxon>Glomus</taxon>
    </lineage>
</organism>
<comment type="caution">
    <text evidence="1">The sequence shown here is derived from an EMBL/GenBank/DDBJ whole genome shotgun (WGS) entry which is preliminary data.</text>
</comment>
<accession>A0A397RZ91</accession>
<gene>
    <name evidence="1" type="ORF">C1645_840548</name>
</gene>
<dbReference type="OrthoDB" id="2349664at2759"/>
<dbReference type="AlphaFoldDB" id="A0A397RZ91"/>
<name>A0A397RZ91_9GLOM</name>
<keyword evidence="2" id="KW-1185">Reference proteome</keyword>